<dbReference type="CDD" id="cd04188">
    <property type="entry name" value="DPG_synthase"/>
    <property type="match status" value="1"/>
</dbReference>
<evidence type="ECO:0000256" key="1">
    <source>
        <dbReference type="ARBA" id="ARBA00004141"/>
    </source>
</evidence>
<dbReference type="InterPro" id="IPR001173">
    <property type="entry name" value="Glyco_trans_2-like"/>
</dbReference>
<evidence type="ECO:0000256" key="2">
    <source>
        <dbReference type="ARBA" id="ARBA00004389"/>
    </source>
</evidence>
<keyword evidence="9" id="KW-0256">Endoplasmic reticulum</keyword>
<dbReference type="InterPro" id="IPR007267">
    <property type="entry name" value="GtrA_DPMS_TM"/>
</dbReference>
<sequence length="411" mass="44727">MTATVEAPAARTSPRPAPALDVVIPVHNEEKALVASVEKVRAHLRGLPFEHRITIADNASTDATDRLARELAARFDDVRVVSLTRKGRGRALKEAWSRSDAEVLVYMDVDLSTDLNALLPLVAPLLSRHSDLAIGSRLARTSRTTRGPRREVISRGYNVLLRSALRARFSDAQCGFKAIRRDVAAQLLPLVEDDEWFFDTELLIVAERAGLRIHEVPVDWVDDPDSRVDVVRTALADLRGMGRLGWSLVRGRIPLAEVAQALGRATSDSARGRLSAQMVVFAIIGVLSTAAYGLLYLLLRGALGALEANAAALALTAVANTAANRRFTFGLRGPDRALRHHLQGLLVFACGLLVTSGTIWALRAVEGDGHPLVEVVALTAANLFVTVMRFVLMRSWIFASSHRTSPEVVRG</sequence>
<evidence type="ECO:0000256" key="8">
    <source>
        <dbReference type="ARBA" id="ARBA00022692"/>
    </source>
</evidence>
<protein>
    <recommendedName>
        <fullName evidence="5">dolichyl-phosphate beta-glucosyltransferase</fullName>
        <ecNumber evidence="5">2.4.1.117</ecNumber>
    </recommendedName>
</protein>
<dbReference type="Pfam" id="PF00535">
    <property type="entry name" value="Glycos_transf_2"/>
    <property type="match status" value="1"/>
</dbReference>
<evidence type="ECO:0000256" key="5">
    <source>
        <dbReference type="ARBA" id="ARBA00012583"/>
    </source>
</evidence>
<dbReference type="SUPFAM" id="SSF53448">
    <property type="entry name" value="Nucleotide-diphospho-sugar transferases"/>
    <property type="match status" value="1"/>
</dbReference>
<feature type="transmembrane region" description="Helical" evidence="14">
    <location>
        <begin position="375"/>
        <end position="392"/>
    </location>
</feature>
<evidence type="ECO:0000259" key="15">
    <source>
        <dbReference type="Pfam" id="PF00535"/>
    </source>
</evidence>
<feature type="domain" description="GtrA/DPMS transmembrane" evidence="16">
    <location>
        <begin position="281"/>
        <end position="398"/>
    </location>
</feature>
<keyword evidence="8 14" id="KW-0812">Transmembrane</keyword>
<feature type="domain" description="Glycosyltransferase 2-like" evidence="15">
    <location>
        <begin position="22"/>
        <end position="187"/>
    </location>
</feature>
<feature type="transmembrane region" description="Helical" evidence="14">
    <location>
        <begin position="305"/>
        <end position="323"/>
    </location>
</feature>
<evidence type="ECO:0000256" key="10">
    <source>
        <dbReference type="ARBA" id="ARBA00022968"/>
    </source>
</evidence>
<evidence type="ECO:0000313" key="17">
    <source>
        <dbReference type="EMBL" id="REK70686.1"/>
    </source>
</evidence>
<evidence type="ECO:0000256" key="7">
    <source>
        <dbReference type="ARBA" id="ARBA00022679"/>
    </source>
</evidence>
<evidence type="ECO:0000256" key="4">
    <source>
        <dbReference type="ARBA" id="ARBA00006739"/>
    </source>
</evidence>
<dbReference type="PANTHER" id="PTHR10859">
    <property type="entry name" value="GLYCOSYL TRANSFERASE"/>
    <property type="match status" value="1"/>
</dbReference>
<dbReference type="OrthoDB" id="2369748at2"/>
<feature type="transmembrane region" description="Helical" evidence="14">
    <location>
        <begin position="279"/>
        <end position="299"/>
    </location>
</feature>
<comment type="pathway">
    <text evidence="3">Protein modification; protein glycosylation.</text>
</comment>
<evidence type="ECO:0000256" key="3">
    <source>
        <dbReference type="ARBA" id="ARBA00004922"/>
    </source>
</evidence>
<dbReference type="Pfam" id="PF04138">
    <property type="entry name" value="GtrA_DPMS_TM"/>
    <property type="match status" value="1"/>
</dbReference>
<dbReference type="Proteomes" id="UP000265581">
    <property type="component" value="Unassembled WGS sequence"/>
</dbReference>
<dbReference type="AlphaFoldDB" id="A0A371P5E6"/>
<dbReference type="PANTHER" id="PTHR10859:SF91">
    <property type="entry name" value="DOLICHYL-PHOSPHATE BETA-GLUCOSYLTRANSFERASE"/>
    <property type="match status" value="1"/>
</dbReference>
<evidence type="ECO:0000256" key="13">
    <source>
        <dbReference type="ARBA" id="ARBA00045097"/>
    </source>
</evidence>
<evidence type="ECO:0000256" key="9">
    <source>
        <dbReference type="ARBA" id="ARBA00022824"/>
    </source>
</evidence>
<comment type="subcellular location">
    <subcellularLocation>
        <location evidence="2">Endoplasmic reticulum membrane</location>
        <topology evidence="2">Single-pass membrane protein</topology>
    </subcellularLocation>
    <subcellularLocation>
        <location evidence="1">Membrane</location>
        <topology evidence="1">Multi-pass membrane protein</topology>
    </subcellularLocation>
</comment>
<proteinExistence type="inferred from homology"/>
<dbReference type="InterPro" id="IPR029044">
    <property type="entry name" value="Nucleotide-diphossugar_trans"/>
</dbReference>
<dbReference type="GO" id="GO:0004581">
    <property type="term" value="F:dolichyl-phosphate beta-glucosyltransferase activity"/>
    <property type="evidence" value="ECO:0007669"/>
    <property type="project" value="UniProtKB-EC"/>
</dbReference>
<evidence type="ECO:0000256" key="6">
    <source>
        <dbReference type="ARBA" id="ARBA00022676"/>
    </source>
</evidence>
<feature type="transmembrane region" description="Helical" evidence="14">
    <location>
        <begin position="344"/>
        <end position="363"/>
    </location>
</feature>
<dbReference type="Gene3D" id="3.90.550.10">
    <property type="entry name" value="Spore Coat Polysaccharide Biosynthesis Protein SpsA, Chain A"/>
    <property type="match status" value="1"/>
</dbReference>
<keyword evidence="11 14" id="KW-1133">Transmembrane helix</keyword>
<reference evidence="17 18" key="1">
    <citation type="submission" date="2018-08" db="EMBL/GenBank/DDBJ databases">
        <title>Aeromicrobium sp. M2KJ-4, whole genome shotgun sequence.</title>
        <authorList>
            <person name="Tuo L."/>
        </authorList>
    </citation>
    <scope>NUCLEOTIDE SEQUENCE [LARGE SCALE GENOMIC DNA]</scope>
    <source>
        <strain evidence="17 18">M2KJ-4</strain>
    </source>
</reference>
<organism evidence="17 18">
    <name type="scientific">Aeromicrobium endophyticum</name>
    <dbReference type="NCBI Taxonomy" id="2292704"/>
    <lineage>
        <taxon>Bacteria</taxon>
        <taxon>Bacillati</taxon>
        <taxon>Actinomycetota</taxon>
        <taxon>Actinomycetes</taxon>
        <taxon>Propionibacteriales</taxon>
        <taxon>Nocardioidaceae</taxon>
        <taxon>Aeromicrobium</taxon>
    </lineage>
</organism>
<dbReference type="GO" id="GO:0006487">
    <property type="term" value="P:protein N-linked glycosylation"/>
    <property type="evidence" value="ECO:0007669"/>
    <property type="project" value="TreeGrafter"/>
</dbReference>
<name>A0A371P5E6_9ACTN</name>
<accession>A0A371P5E6</accession>
<evidence type="ECO:0000313" key="18">
    <source>
        <dbReference type="Proteomes" id="UP000265581"/>
    </source>
</evidence>
<keyword evidence="7 17" id="KW-0808">Transferase</keyword>
<evidence type="ECO:0000259" key="16">
    <source>
        <dbReference type="Pfam" id="PF04138"/>
    </source>
</evidence>
<keyword evidence="12 14" id="KW-0472">Membrane</keyword>
<evidence type="ECO:0000256" key="12">
    <source>
        <dbReference type="ARBA" id="ARBA00023136"/>
    </source>
</evidence>
<dbReference type="GO" id="GO:0016020">
    <property type="term" value="C:membrane"/>
    <property type="evidence" value="ECO:0007669"/>
    <property type="project" value="UniProtKB-SubCell"/>
</dbReference>
<dbReference type="InterPro" id="IPR035518">
    <property type="entry name" value="DPG_synthase"/>
</dbReference>
<dbReference type="EMBL" id="QUBR01000002">
    <property type="protein sequence ID" value="REK70686.1"/>
    <property type="molecule type" value="Genomic_DNA"/>
</dbReference>
<dbReference type="EC" id="2.4.1.117" evidence="5"/>
<evidence type="ECO:0000256" key="11">
    <source>
        <dbReference type="ARBA" id="ARBA00022989"/>
    </source>
</evidence>
<dbReference type="GO" id="GO:0000271">
    <property type="term" value="P:polysaccharide biosynthetic process"/>
    <property type="evidence" value="ECO:0007669"/>
    <property type="project" value="InterPro"/>
</dbReference>
<evidence type="ECO:0000256" key="14">
    <source>
        <dbReference type="SAM" id="Phobius"/>
    </source>
</evidence>
<dbReference type="RefSeq" id="WP_119705273.1">
    <property type="nucleotide sequence ID" value="NZ_JBHSOI010000002.1"/>
</dbReference>
<keyword evidence="6" id="KW-0328">Glycosyltransferase</keyword>
<gene>
    <name evidence="17" type="ORF">DX116_16395</name>
</gene>
<keyword evidence="10" id="KW-0735">Signal-anchor</keyword>
<comment type="caution">
    <text evidence="17">The sequence shown here is derived from an EMBL/GenBank/DDBJ whole genome shotgun (WGS) entry which is preliminary data.</text>
</comment>
<comment type="similarity">
    <text evidence="4">Belongs to the glycosyltransferase 2 family.</text>
</comment>
<comment type="catalytic activity">
    <reaction evidence="13">
        <text>a di-trans,poly-cis-dolichyl phosphate + UDP-alpha-D-glucose = a di-trans,poly-cis-dolichyl beta-D-glucosyl phosphate + UDP</text>
        <dbReference type="Rhea" id="RHEA:15401"/>
        <dbReference type="Rhea" id="RHEA-COMP:19498"/>
        <dbReference type="Rhea" id="RHEA-COMP:19502"/>
        <dbReference type="ChEBI" id="CHEBI:57525"/>
        <dbReference type="ChEBI" id="CHEBI:57683"/>
        <dbReference type="ChEBI" id="CHEBI:58223"/>
        <dbReference type="ChEBI" id="CHEBI:58885"/>
        <dbReference type="EC" id="2.4.1.117"/>
    </reaction>
    <physiologicalReaction direction="left-to-right" evidence="13">
        <dbReference type="Rhea" id="RHEA:15402"/>
    </physiologicalReaction>
</comment>
<keyword evidence="18" id="KW-1185">Reference proteome</keyword>